<evidence type="ECO:0000259" key="1">
    <source>
        <dbReference type="Pfam" id="PF13568"/>
    </source>
</evidence>
<evidence type="ECO:0000313" key="3">
    <source>
        <dbReference type="Proteomes" id="UP001199314"/>
    </source>
</evidence>
<comment type="caution">
    <text evidence="2">The sequence shown here is derived from an EMBL/GenBank/DDBJ whole genome shotgun (WGS) entry which is preliminary data.</text>
</comment>
<evidence type="ECO:0000313" key="2">
    <source>
        <dbReference type="EMBL" id="MBZ9779730.1"/>
    </source>
</evidence>
<name>A0ABS7XL88_9FLAO</name>
<feature type="domain" description="Outer membrane protein beta-barrel" evidence="1">
    <location>
        <begin position="26"/>
        <end position="203"/>
    </location>
</feature>
<dbReference type="Pfam" id="PF13568">
    <property type="entry name" value="OMP_b-brl_2"/>
    <property type="match status" value="1"/>
</dbReference>
<organism evidence="2 3">
    <name type="scientific">Psychroflexus longus</name>
    <dbReference type="NCBI Taxonomy" id="2873596"/>
    <lineage>
        <taxon>Bacteria</taxon>
        <taxon>Pseudomonadati</taxon>
        <taxon>Bacteroidota</taxon>
        <taxon>Flavobacteriia</taxon>
        <taxon>Flavobacteriales</taxon>
        <taxon>Flavobacteriaceae</taxon>
        <taxon>Psychroflexus</taxon>
    </lineage>
</organism>
<dbReference type="RefSeq" id="WP_224462061.1">
    <property type="nucleotide sequence ID" value="NZ_JAIQZE010000015.1"/>
</dbReference>
<dbReference type="InterPro" id="IPR025665">
    <property type="entry name" value="Beta-barrel_OMP_2"/>
</dbReference>
<accession>A0ABS7XL88</accession>
<proteinExistence type="predicted"/>
<protein>
    <submittedName>
        <fullName evidence="2">PorT family protein</fullName>
    </submittedName>
</protein>
<gene>
    <name evidence="2" type="ORF">LB452_12430</name>
</gene>
<reference evidence="3" key="1">
    <citation type="submission" date="2023-07" db="EMBL/GenBank/DDBJ databases">
        <title>Novel species isolated from saline lakes on Tibetan Plateau.</title>
        <authorList>
            <person name="Lu H."/>
        </authorList>
    </citation>
    <scope>NUCLEOTIDE SEQUENCE [LARGE SCALE GENOMIC DNA]</scope>
    <source>
        <strain evidence="3">CAK8W</strain>
    </source>
</reference>
<dbReference type="Proteomes" id="UP001199314">
    <property type="component" value="Unassembled WGS sequence"/>
</dbReference>
<sequence length="232" mass="26805">MKIIYLSIFLLYFCATEAQDLSWLKQNESDSLYREDQFYLGFSFNFLTDLPENVEQSGFSGGLIFGFIRDMPINKRRNLSLGVGLGLNLNTFGQTLKISREVMQDRFSVLDPEVNYDTNRFTTNLVEIPLELRWRTSEVDKLSFWRVYLGVTFGYVISSKSVFRSQEESYEFRSIDGLNDFRTNLKLTFGYGAVNFFVDASLNPLFEDSQMEVTGEDVGIKPIKVGLVFFFL</sequence>
<keyword evidence="3" id="KW-1185">Reference proteome</keyword>
<dbReference type="EMBL" id="JAIQZE010000015">
    <property type="protein sequence ID" value="MBZ9779730.1"/>
    <property type="molecule type" value="Genomic_DNA"/>
</dbReference>